<keyword evidence="4" id="KW-0645">Protease</keyword>
<dbReference type="Gene3D" id="3.40.710.10">
    <property type="entry name" value="DD-peptidase/beta-lactamase superfamily"/>
    <property type="match status" value="1"/>
</dbReference>
<dbReference type="EMBL" id="FOIB01000011">
    <property type="protein sequence ID" value="SEU35833.1"/>
    <property type="molecule type" value="Genomic_DNA"/>
</dbReference>
<evidence type="ECO:0000313" key="5">
    <source>
        <dbReference type="EMBL" id="SEU35833.1"/>
    </source>
</evidence>
<dbReference type="InterPro" id="IPR001466">
    <property type="entry name" value="Beta-lactam-related"/>
</dbReference>
<evidence type="ECO:0000313" key="4">
    <source>
        <dbReference type="EMBL" id="GEN12651.1"/>
    </source>
</evidence>
<proteinExistence type="predicted"/>
<gene>
    <name evidence="4" type="ORF">MFU01_76880</name>
    <name evidence="5" type="ORF">SAMN05443572_11121</name>
</gene>
<feature type="region of interest" description="Disordered" evidence="2">
    <location>
        <begin position="206"/>
        <end position="234"/>
    </location>
</feature>
<organism evidence="4 7">
    <name type="scientific">Myxococcus fulvus</name>
    <dbReference type="NCBI Taxonomy" id="33"/>
    <lineage>
        <taxon>Bacteria</taxon>
        <taxon>Pseudomonadati</taxon>
        <taxon>Myxococcota</taxon>
        <taxon>Myxococcia</taxon>
        <taxon>Myxococcales</taxon>
        <taxon>Cystobacterineae</taxon>
        <taxon>Myxococcaceae</taxon>
        <taxon>Myxococcus</taxon>
    </lineage>
</organism>
<sequence length="396" mass="41409">MSAPPEQHPVAVLQTLLDEAVGIGVFPAAQAVVLHRGVQVFGGVAGKASGDTRFDLASLTKVVSTTALFLRLWTEGKVGPDTLVSRFFPGSPVGDAGATVADLLYHRSGLPPFVPFFAQALTQHPALLDAACPSATRAQVRDEVLQAAAATPLAAPPRTRTAYSDVGFILLGEILARAANAPLDTLFSRHVAEPLGLQARFHRLTDFPADSTPAPTGATRPREPAPGQETLWKDVPSAPTRLGEVDDDNAWVMDGVAGHAGLFGTAVDVARFGQAVLEGCAGTSPVIAPGPLWHRVLATDPLVAGSTRSMGFDSPSQVGSSAGRFVGDSPPGAVGHLGFTGTSLWVDLRRSLVVALVTNRVANGRQELRIRDFRPVFHDFVVEALGLTAISQGTHG</sequence>
<dbReference type="RefSeq" id="WP_074957900.1">
    <property type="nucleotide sequence ID" value="NZ_BJXR01000068.1"/>
</dbReference>
<evidence type="ECO:0000313" key="7">
    <source>
        <dbReference type="Proteomes" id="UP000321514"/>
    </source>
</evidence>
<evidence type="ECO:0000256" key="2">
    <source>
        <dbReference type="SAM" id="MobiDB-lite"/>
    </source>
</evidence>
<dbReference type="Pfam" id="PF00144">
    <property type="entry name" value="Beta-lactamase"/>
    <property type="match status" value="1"/>
</dbReference>
<dbReference type="GO" id="GO:0004180">
    <property type="term" value="F:carboxypeptidase activity"/>
    <property type="evidence" value="ECO:0007669"/>
    <property type="project" value="UniProtKB-KW"/>
</dbReference>
<evidence type="ECO:0000259" key="3">
    <source>
        <dbReference type="Pfam" id="PF00144"/>
    </source>
</evidence>
<accession>A0A511TER4</accession>
<reference evidence="5 6" key="1">
    <citation type="submission" date="2016-10" db="EMBL/GenBank/DDBJ databases">
        <authorList>
            <person name="Varghese N."/>
            <person name="Submissions S."/>
        </authorList>
    </citation>
    <scope>NUCLEOTIDE SEQUENCE [LARGE SCALE GENOMIC DNA]</scope>
    <source>
        <strain evidence="5 6">DSM 16525</strain>
    </source>
</reference>
<protein>
    <submittedName>
        <fullName evidence="5">CubicO group peptidase, beta-lactamase class C family</fullName>
    </submittedName>
    <submittedName>
        <fullName evidence="4">D-alanyl-D-alanine carboxypeptidase</fullName>
    </submittedName>
</protein>
<dbReference type="InterPro" id="IPR050789">
    <property type="entry name" value="Diverse_Enzym_Activities"/>
</dbReference>
<feature type="domain" description="Beta-lactamase-related" evidence="3">
    <location>
        <begin position="15"/>
        <end position="364"/>
    </location>
</feature>
<dbReference type="STRING" id="1334629.MFUL124B02_11885"/>
<dbReference type="SUPFAM" id="SSF56601">
    <property type="entry name" value="beta-lactamase/transpeptidase-like"/>
    <property type="match status" value="1"/>
</dbReference>
<name>A0A511TER4_MYXFU</name>
<dbReference type="Proteomes" id="UP000321514">
    <property type="component" value="Unassembled WGS sequence"/>
</dbReference>
<keyword evidence="1" id="KW-0378">Hydrolase</keyword>
<dbReference type="OrthoDB" id="9809635at2"/>
<evidence type="ECO:0000256" key="1">
    <source>
        <dbReference type="ARBA" id="ARBA00022801"/>
    </source>
</evidence>
<reference evidence="4 7" key="2">
    <citation type="submission" date="2019-07" db="EMBL/GenBank/DDBJ databases">
        <title>Whole genome shotgun sequence of Myxococcus fulvus NBRC 100333.</title>
        <authorList>
            <person name="Hosoyama A."/>
            <person name="Uohara A."/>
            <person name="Ohji S."/>
            <person name="Ichikawa N."/>
        </authorList>
    </citation>
    <scope>NUCLEOTIDE SEQUENCE [LARGE SCALE GENOMIC DNA]</scope>
    <source>
        <strain evidence="4 7">NBRC 100333</strain>
    </source>
</reference>
<evidence type="ECO:0000313" key="6">
    <source>
        <dbReference type="Proteomes" id="UP000183760"/>
    </source>
</evidence>
<dbReference type="InterPro" id="IPR012338">
    <property type="entry name" value="Beta-lactam/transpept-like"/>
</dbReference>
<dbReference type="PANTHER" id="PTHR43283">
    <property type="entry name" value="BETA-LACTAMASE-RELATED"/>
    <property type="match status" value="1"/>
</dbReference>
<dbReference type="Proteomes" id="UP000183760">
    <property type="component" value="Unassembled WGS sequence"/>
</dbReference>
<dbReference type="AlphaFoldDB" id="A0A511TER4"/>
<comment type="caution">
    <text evidence="4">The sequence shown here is derived from an EMBL/GenBank/DDBJ whole genome shotgun (WGS) entry which is preliminary data.</text>
</comment>
<dbReference type="PANTHER" id="PTHR43283:SF11">
    <property type="entry name" value="BETA-LACTAMASE-RELATED DOMAIN-CONTAINING PROTEIN"/>
    <property type="match status" value="1"/>
</dbReference>
<keyword evidence="6" id="KW-1185">Reference proteome</keyword>
<keyword evidence="4" id="KW-0121">Carboxypeptidase</keyword>
<dbReference type="EMBL" id="BJXR01000068">
    <property type="protein sequence ID" value="GEN12651.1"/>
    <property type="molecule type" value="Genomic_DNA"/>
</dbReference>